<evidence type="ECO:0000313" key="4">
    <source>
        <dbReference type="Proteomes" id="UP000008068"/>
    </source>
</evidence>
<dbReference type="AlphaFoldDB" id="G0PNU3"/>
<dbReference type="OMA" id="FITYNSN"/>
<proteinExistence type="predicted"/>
<feature type="chain" id="PRO_5003407636" description="VWFA domain-containing protein" evidence="1">
    <location>
        <begin position="18"/>
        <end position="163"/>
    </location>
</feature>
<dbReference type="HOGENOM" id="CLU_109956_0_0_1"/>
<feature type="domain" description="VWFA" evidence="2">
    <location>
        <begin position="39"/>
        <end position="163"/>
    </location>
</feature>
<organism evidence="4">
    <name type="scientific">Caenorhabditis brenneri</name>
    <name type="common">Nematode worm</name>
    <dbReference type="NCBI Taxonomy" id="135651"/>
    <lineage>
        <taxon>Eukaryota</taxon>
        <taxon>Metazoa</taxon>
        <taxon>Ecdysozoa</taxon>
        <taxon>Nematoda</taxon>
        <taxon>Chromadorea</taxon>
        <taxon>Rhabditida</taxon>
        <taxon>Rhabditina</taxon>
        <taxon>Rhabditomorpha</taxon>
        <taxon>Rhabditoidea</taxon>
        <taxon>Rhabditidae</taxon>
        <taxon>Peloderinae</taxon>
        <taxon>Caenorhabditis</taxon>
    </lineage>
</organism>
<keyword evidence="4" id="KW-1185">Reference proteome</keyword>
<protein>
    <recommendedName>
        <fullName evidence="2">VWFA domain-containing protein</fullName>
    </recommendedName>
</protein>
<dbReference type="Gene3D" id="3.40.50.410">
    <property type="entry name" value="von Willebrand factor, type A domain"/>
    <property type="match status" value="1"/>
</dbReference>
<accession>G0PNU3</accession>
<sequence length="163" mass="17657">MKLFTLLLLLGVYGCYSQTASPAYYDRRCGEDLGNLWLEVVAVVDNSKGMTNKGLINIAANIASVVSNNTRIGTDPNEPRTTRLGLVTYNAVASEAANLDTYQSLDDVYDGVFGALGHVSSSDESYLVHGLALAEDILEAGKQTAVNRTHFQRVVIVYASTYK</sequence>
<dbReference type="PROSITE" id="PS51257">
    <property type="entry name" value="PROKAR_LIPOPROTEIN"/>
    <property type="match status" value="1"/>
</dbReference>
<dbReference type="InParanoid" id="G0PNU3"/>
<dbReference type="SUPFAM" id="SSF53300">
    <property type="entry name" value="vWA-like"/>
    <property type="match status" value="1"/>
</dbReference>
<dbReference type="PANTHER" id="PTHR31024:SF6">
    <property type="entry name" value="VWFA DOMAIN-CONTAINING PROTEIN"/>
    <property type="match status" value="1"/>
</dbReference>
<dbReference type="PANTHER" id="PTHR31024">
    <property type="entry name" value="C-TYPE LECTIN"/>
    <property type="match status" value="1"/>
</dbReference>
<gene>
    <name evidence="3" type="ORF">CAEBREN_08613</name>
</gene>
<dbReference type="EMBL" id="GL382360">
    <property type="protein sequence ID" value="EGT45088.1"/>
    <property type="molecule type" value="Genomic_DNA"/>
</dbReference>
<dbReference type="InterPro" id="IPR036465">
    <property type="entry name" value="vWFA_dom_sf"/>
</dbReference>
<dbReference type="Proteomes" id="UP000008068">
    <property type="component" value="Unassembled WGS sequence"/>
</dbReference>
<dbReference type="PROSITE" id="PS50234">
    <property type="entry name" value="VWFA"/>
    <property type="match status" value="1"/>
</dbReference>
<evidence type="ECO:0000256" key="1">
    <source>
        <dbReference type="SAM" id="SignalP"/>
    </source>
</evidence>
<dbReference type="InterPro" id="IPR002035">
    <property type="entry name" value="VWF_A"/>
</dbReference>
<name>G0PNU3_CAEBE</name>
<keyword evidence="1" id="KW-0732">Signal</keyword>
<dbReference type="GO" id="GO:0045087">
    <property type="term" value="P:innate immune response"/>
    <property type="evidence" value="ECO:0007669"/>
    <property type="project" value="TreeGrafter"/>
</dbReference>
<evidence type="ECO:0000313" key="3">
    <source>
        <dbReference type="EMBL" id="EGT45088.1"/>
    </source>
</evidence>
<dbReference type="OrthoDB" id="5869583at2759"/>
<evidence type="ECO:0000259" key="2">
    <source>
        <dbReference type="PROSITE" id="PS50234"/>
    </source>
</evidence>
<dbReference type="Pfam" id="PF00092">
    <property type="entry name" value="VWA"/>
    <property type="match status" value="1"/>
</dbReference>
<reference evidence="4" key="1">
    <citation type="submission" date="2011-07" db="EMBL/GenBank/DDBJ databases">
        <authorList>
            <consortium name="Caenorhabditis brenneri Sequencing and Analysis Consortium"/>
            <person name="Wilson R.K."/>
        </authorList>
    </citation>
    <scope>NUCLEOTIDE SEQUENCE [LARGE SCALE GENOMIC DNA]</scope>
    <source>
        <strain evidence="4">PB2801</strain>
    </source>
</reference>
<feature type="signal peptide" evidence="1">
    <location>
        <begin position="1"/>
        <end position="17"/>
    </location>
</feature>
<dbReference type="STRING" id="135651.G0PNU3"/>
<dbReference type="eggNOG" id="ENOG502SH29">
    <property type="taxonomic scope" value="Eukaryota"/>
</dbReference>